<reference evidence="7 8" key="1">
    <citation type="journal article" date="2012" name="J. Bacteriol.">
        <title>Draft Genome Sequence of Novosphingobium nitrogenifigens Y88T.</title>
        <authorList>
            <person name="Strabala T.J."/>
            <person name="Macdonald L."/>
            <person name="Liu V."/>
            <person name="Smit A.M."/>
        </authorList>
    </citation>
    <scope>NUCLEOTIDE SEQUENCE [LARGE SCALE GENOMIC DNA]</scope>
    <source>
        <strain evidence="7 8">DSM 19370</strain>
    </source>
</reference>
<comment type="pathway">
    <text evidence="5">Amino-acid biosynthesis; L-methionine biosynthesis via de novo pathway; O-acetyl-L-homoserine from L-homoserine: step 1/1.</text>
</comment>
<dbReference type="PIRSF" id="PIRSF000450">
    <property type="entry name" value="H_ser_succinyltr"/>
    <property type="match status" value="1"/>
</dbReference>
<keyword evidence="5" id="KW-0486">Methionine biosynthesis</keyword>
<comment type="caution">
    <text evidence="7">The sequence shown here is derived from an EMBL/GenBank/DDBJ whole genome shotgun (WGS) entry which is preliminary data.</text>
</comment>
<evidence type="ECO:0000256" key="6">
    <source>
        <dbReference type="PIRSR" id="PIRSR000450-1"/>
    </source>
</evidence>
<evidence type="ECO:0000256" key="1">
    <source>
        <dbReference type="ARBA" id="ARBA00022490"/>
    </source>
</evidence>
<dbReference type="InterPro" id="IPR029062">
    <property type="entry name" value="Class_I_gatase-like"/>
</dbReference>
<dbReference type="InParanoid" id="F1Z6A9"/>
<gene>
    <name evidence="5" type="primary">metAA</name>
    <name evidence="7" type="ORF">Y88_2330</name>
</gene>
<comment type="function">
    <text evidence="5">Transfers an acetyl group from acetyl-CoA to L-homoserine, forming acetyl-L-homoserine.</text>
</comment>
<dbReference type="HOGENOM" id="CLU_057851_0_1_5"/>
<dbReference type="CDD" id="cd03131">
    <property type="entry name" value="GATase1_HTS"/>
    <property type="match status" value="1"/>
</dbReference>
<dbReference type="NCBIfam" id="TIGR01001">
    <property type="entry name" value="metA"/>
    <property type="match status" value="1"/>
</dbReference>
<organism evidence="7 8">
    <name type="scientific">Novosphingobium nitrogenifigens DSM 19370</name>
    <dbReference type="NCBI Taxonomy" id="983920"/>
    <lineage>
        <taxon>Bacteria</taxon>
        <taxon>Pseudomonadati</taxon>
        <taxon>Pseudomonadota</taxon>
        <taxon>Alphaproteobacteria</taxon>
        <taxon>Sphingomonadales</taxon>
        <taxon>Sphingomonadaceae</taxon>
        <taxon>Novosphingobium</taxon>
    </lineage>
</organism>
<dbReference type="STRING" id="983920.Y88_2330"/>
<evidence type="ECO:0000256" key="5">
    <source>
        <dbReference type="HAMAP-Rule" id="MF_00295"/>
    </source>
</evidence>
<dbReference type="InterPro" id="IPR005697">
    <property type="entry name" value="HST_MetA"/>
</dbReference>
<dbReference type="OrthoDB" id="9772423at2"/>
<dbReference type="Pfam" id="PF04204">
    <property type="entry name" value="HTS"/>
    <property type="match status" value="1"/>
</dbReference>
<dbReference type="GO" id="GO:0008899">
    <property type="term" value="F:homoserine O-succinyltransferase activity"/>
    <property type="evidence" value="ECO:0007669"/>
    <property type="project" value="UniProtKB-UniRule"/>
</dbReference>
<dbReference type="Gene3D" id="3.40.50.880">
    <property type="match status" value="1"/>
</dbReference>
<evidence type="ECO:0000313" key="7">
    <source>
        <dbReference type="EMBL" id="EGD59891.1"/>
    </source>
</evidence>
<dbReference type="HAMAP" id="MF_00295">
    <property type="entry name" value="MetA_acyltransf"/>
    <property type="match status" value="1"/>
</dbReference>
<protein>
    <recommendedName>
        <fullName evidence="5">Homoserine O-acetyltransferase</fullName>
        <shortName evidence="5">HAT</shortName>
        <ecNumber evidence="5">2.3.1.31</ecNumber>
    </recommendedName>
    <alternativeName>
        <fullName evidence="5">Homoserine transacetylase</fullName>
        <shortName evidence="5">HTA</shortName>
    </alternativeName>
</protein>
<dbReference type="Proteomes" id="UP000004728">
    <property type="component" value="Unassembled WGS sequence"/>
</dbReference>
<keyword evidence="1 5" id="KW-0963">Cytoplasm</keyword>
<dbReference type="InterPro" id="IPR033752">
    <property type="entry name" value="MetA_family"/>
</dbReference>
<dbReference type="AlphaFoldDB" id="F1Z6A9"/>
<dbReference type="SUPFAM" id="SSF52317">
    <property type="entry name" value="Class I glutamine amidotransferase-like"/>
    <property type="match status" value="1"/>
</dbReference>
<dbReference type="UniPathway" id="UPA00051">
    <property type="reaction ID" value="UER00074"/>
</dbReference>
<sequence>MAHAPVKETCLVPIRIADNLPARRTLESEGVIVMGESEAARQDIRPLRIALLNLMPDKITTETQIARLLGATPLQVELELLRISGHVSKNTSAGHLAEFYRPWDEVRTEKFDGLIVTGAPVETIAYTEVTYWDELRQIFDWSQTHVHHTLTICWGAMAALYHFHGVDKHPLEEKASGVFPHWNRAPATPWMRGLPDVFDVPVSRWSEVRSADVPASAGLTVLAESDETGLSLLADPAHRALHMFNHLEYDTLTLAREFARDEGAYVPRHYFPGDDPKANPLNTWRGHGHILFGNWINQVYQTTPFDLADIGELVGA</sequence>
<comment type="catalytic activity">
    <reaction evidence="5">
        <text>L-homoserine + acetyl-CoA = O-acetyl-L-homoserine + CoA</text>
        <dbReference type="Rhea" id="RHEA:13701"/>
        <dbReference type="ChEBI" id="CHEBI:57287"/>
        <dbReference type="ChEBI" id="CHEBI:57288"/>
        <dbReference type="ChEBI" id="CHEBI:57476"/>
        <dbReference type="ChEBI" id="CHEBI:57716"/>
        <dbReference type="EC" id="2.3.1.31"/>
    </reaction>
</comment>
<comment type="caution">
    <text evidence="5">Lacks conserved residue(s) required for the propagation of feature annotation.</text>
</comment>
<feature type="site" description="Important for acyl-CoA specificity" evidence="5">
    <location>
        <position position="122"/>
    </location>
</feature>
<feature type="active site" evidence="5">
    <location>
        <position position="248"/>
    </location>
</feature>
<feature type="binding site" evidence="5">
    <location>
        <position position="260"/>
    </location>
    <ligand>
        <name>substrate</name>
    </ligand>
</feature>
<dbReference type="EC" id="2.3.1.31" evidence="5"/>
<feature type="binding site" evidence="5">
    <location>
        <position position="174"/>
    </location>
    <ligand>
        <name>substrate</name>
    </ligand>
</feature>
<evidence type="ECO:0000256" key="2">
    <source>
        <dbReference type="ARBA" id="ARBA00022605"/>
    </source>
</evidence>
<keyword evidence="3 5" id="KW-0808">Transferase</keyword>
<dbReference type="GO" id="GO:0004414">
    <property type="term" value="F:homoserine O-acetyltransferase activity"/>
    <property type="evidence" value="ECO:0007669"/>
    <property type="project" value="UniProtKB-EC"/>
</dbReference>
<feature type="active site" description="Proton acceptor" evidence="5">
    <location>
        <position position="246"/>
    </location>
</feature>
<keyword evidence="8" id="KW-1185">Reference proteome</keyword>
<dbReference type="PANTHER" id="PTHR20919:SF0">
    <property type="entry name" value="HOMOSERINE O-SUCCINYLTRANSFERASE"/>
    <property type="match status" value="1"/>
</dbReference>
<evidence type="ECO:0000256" key="3">
    <source>
        <dbReference type="ARBA" id="ARBA00022679"/>
    </source>
</evidence>
<keyword evidence="2 5" id="KW-0028">Amino-acid biosynthesis</keyword>
<evidence type="ECO:0000313" key="8">
    <source>
        <dbReference type="Proteomes" id="UP000004728"/>
    </source>
</evidence>
<dbReference type="FunCoup" id="F1Z6A9">
    <property type="interactions" value="125"/>
</dbReference>
<keyword evidence="4 5" id="KW-0012">Acyltransferase</keyword>
<dbReference type="GO" id="GO:0005737">
    <property type="term" value="C:cytoplasm"/>
    <property type="evidence" value="ECO:0007669"/>
    <property type="project" value="UniProtKB-SubCell"/>
</dbReference>
<dbReference type="PANTHER" id="PTHR20919">
    <property type="entry name" value="HOMOSERINE O-SUCCINYLTRANSFERASE"/>
    <property type="match status" value="1"/>
</dbReference>
<evidence type="ECO:0000256" key="4">
    <source>
        <dbReference type="ARBA" id="ARBA00023315"/>
    </source>
</evidence>
<feature type="site" description="Important for substrate specificity" evidence="5">
    <location>
        <position position="203"/>
    </location>
</feature>
<dbReference type="eggNOG" id="COG1897">
    <property type="taxonomic scope" value="Bacteria"/>
</dbReference>
<feature type="active site" description="Acyl-thioester intermediate" evidence="5 6">
    <location>
        <position position="153"/>
    </location>
</feature>
<feature type="binding site" evidence="5">
    <location>
        <position position="203"/>
    </location>
    <ligand>
        <name>substrate</name>
    </ligand>
</feature>
<accession>F1Z6A9</accession>
<proteinExistence type="inferred from homology"/>
<name>F1Z6A9_9SPHN</name>
<comment type="subcellular location">
    <subcellularLocation>
        <location evidence="5">Cytoplasm</location>
    </subcellularLocation>
</comment>
<comment type="similarity">
    <text evidence="5">Belongs to the MetA family.</text>
</comment>
<dbReference type="EMBL" id="AEWJ01000024">
    <property type="protein sequence ID" value="EGD59891.1"/>
    <property type="molecule type" value="Genomic_DNA"/>
</dbReference>
<dbReference type="GO" id="GO:0019281">
    <property type="term" value="P:L-methionine biosynthetic process from homoserine via O-succinyl-L-homoserine and cystathionine"/>
    <property type="evidence" value="ECO:0007669"/>
    <property type="project" value="InterPro"/>
</dbReference>